<dbReference type="GO" id="GO:0004065">
    <property type="term" value="F:arylsulfatase activity"/>
    <property type="evidence" value="ECO:0007669"/>
    <property type="project" value="UniProtKB-EC"/>
</dbReference>
<comment type="similarity">
    <text evidence="1">Belongs to the sulfatase family.</text>
</comment>
<dbReference type="CDD" id="cd16025">
    <property type="entry name" value="PAS_like"/>
    <property type="match status" value="1"/>
</dbReference>
<evidence type="ECO:0000256" key="1">
    <source>
        <dbReference type="ARBA" id="ARBA00008779"/>
    </source>
</evidence>
<gene>
    <name evidence="5" type="primary">atsA_5</name>
    <name evidence="5" type="ORF">BSF38_03154</name>
</gene>
<feature type="region of interest" description="Disordered" evidence="3">
    <location>
        <begin position="306"/>
        <end position="347"/>
    </location>
</feature>
<proteinExistence type="inferred from homology"/>
<dbReference type="Gene3D" id="3.30.1120.10">
    <property type="match status" value="1"/>
</dbReference>
<dbReference type="InterPro" id="IPR000917">
    <property type="entry name" value="Sulfatase_N"/>
</dbReference>
<keyword evidence="6" id="KW-1185">Reference proteome</keyword>
<feature type="domain" description="Sulfatase N-terminal" evidence="4">
    <location>
        <begin position="2"/>
        <end position="425"/>
    </location>
</feature>
<sequence length="696" mass="75391">MVVLCDDMGYSDIGCYGGEHATPNLDALASKGVRFTQFYNTARCCPTRASLLTGLYPHQAGIGHMTNDRGRDGYRGVLNRNSVTIAEALKPAGYRTYMTGKWHVTPGLGPDADRRTWPLGRGFEKFYGTIAGAGSFYDPAALVRQNALITPENDPEYKPESYYYTDAITDNAVRYLKDHQTESPDKPFFLYVAYTAAHWPMHAPEAAVAKYKGKFDAGYGPLRAARFERMKASGLLSADADFAPGSDDWDAVPDKAWEARAKEVYAAMIEIMDAGVGRIVGQLKQANQLDDTLILFLQDNGACAENQGRTENKAPAPDDLRPLGPDGLQTRVTPPMQTRDGRWVRTGPGVLAGPADTYIAYGRGWANVSNTPFREYKHWTHEGGISTPLIAHWPTGIKPGRAGAFERQPGHLIDVMATCVDLAGASYPTEKDGKPIKPREGVSLRPAFNGEPLARTQPLFWEHEGNRAVRDGDWKLVAKENESWELYNIAADRAEQHNLASSQPERVKDLAAQWDAYAARADVLPLGAWRAEGGAQGPLSTKKRFALEPNAQLARAQAPAVANKGFTITAKIEADDDHPKGVIVAQGGTALGYALFLAESRPRFLVRTPEAASRIVGPKLSPGAHTVVAKLDHSGALTLTIDGAPAADPVPGKLIPRQPGDGLQVGRDDNAAVGPYATPNAYDGTIHSVVVDLDDK</sequence>
<keyword evidence="2 5" id="KW-0378">Hydrolase</keyword>
<feature type="compositionally biased region" description="Basic and acidic residues" evidence="3">
    <location>
        <begin position="308"/>
        <end position="321"/>
    </location>
</feature>
<dbReference type="SUPFAM" id="SSF49899">
    <property type="entry name" value="Concanavalin A-like lectins/glucanases"/>
    <property type="match status" value="1"/>
</dbReference>
<protein>
    <submittedName>
        <fullName evidence="5">Arylsulfatase</fullName>
        <ecNumber evidence="5">3.1.6.1</ecNumber>
    </submittedName>
</protein>
<organism evidence="5 6">
    <name type="scientific">Paludisphaera borealis</name>
    <dbReference type="NCBI Taxonomy" id="1387353"/>
    <lineage>
        <taxon>Bacteria</taxon>
        <taxon>Pseudomonadati</taxon>
        <taxon>Planctomycetota</taxon>
        <taxon>Planctomycetia</taxon>
        <taxon>Isosphaerales</taxon>
        <taxon>Isosphaeraceae</taxon>
        <taxon>Paludisphaera</taxon>
    </lineage>
</organism>
<dbReference type="Gene3D" id="3.40.720.10">
    <property type="entry name" value="Alkaline Phosphatase, subunit A"/>
    <property type="match status" value="1"/>
</dbReference>
<dbReference type="AlphaFoldDB" id="A0A1U7CRQ5"/>
<name>A0A1U7CRQ5_9BACT</name>
<evidence type="ECO:0000256" key="2">
    <source>
        <dbReference type="ARBA" id="ARBA00022801"/>
    </source>
</evidence>
<dbReference type="STRING" id="1387353.BSF38_03154"/>
<dbReference type="InterPro" id="IPR013320">
    <property type="entry name" value="ConA-like_dom_sf"/>
</dbReference>
<evidence type="ECO:0000259" key="4">
    <source>
        <dbReference type="Pfam" id="PF00884"/>
    </source>
</evidence>
<evidence type="ECO:0000313" key="5">
    <source>
        <dbReference type="EMBL" id="APW61630.1"/>
    </source>
</evidence>
<dbReference type="PANTHER" id="PTHR42693">
    <property type="entry name" value="ARYLSULFATASE FAMILY MEMBER"/>
    <property type="match status" value="1"/>
</dbReference>
<evidence type="ECO:0000256" key="3">
    <source>
        <dbReference type="SAM" id="MobiDB-lite"/>
    </source>
</evidence>
<dbReference type="InterPro" id="IPR017850">
    <property type="entry name" value="Alkaline_phosphatase_core_sf"/>
</dbReference>
<dbReference type="Proteomes" id="UP000186309">
    <property type="component" value="Chromosome"/>
</dbReference>
<dbReference type="SUPFAM" id="SSF53649">
    <property type="entry name" value="Alkaline phosphatase-like"/>
    <property type="match status" value="1"/>
</dbReference>
<evidence type="ECO:0000313" key="6">
    <source>
        <dbReference type="Proteomes" id="UP000186309"/>
    </source>
</evidence>
<dbReference type="KEGG" id="pbor:BSF38_03154"/>
<dbReference type="Pfam" id="PF00884">
    <property type="entry name" value="Sulfatase"/>
    <property type="match status" value="1"/>
</dbReference>
<dbReference type="EMBL" id="CP019082">
    <property type="protein sequence ID" value="APW61630.1"/>
    <property type="molecule type" value="Genomic_DNA"/>
</dbReference>
<dbReference type="EC" id="3.1.6.1" evidence="5"/>
<accession>A0A1U7CRQ5</accession>
<dbReference type="PANTHER" id="PTHR42693:SF53">
    <property type="entry name" value="ENDO-4-O-SULFATASE"/>
    <property type="match status" value="1"/>
</dbReference>
<dbReference type="InterPro" id="IPR050738">
    <property type="entry name" value="Sulfatase"/>
</dbReference>
<reference evidence="6" key="1">
    <citation type="submission" date="2016-12" db="EMBL/GenBank/DDBJ databases">
        <title>Comparative genomics of four Isosphaeraceae planctomycetes: a common pool of plasmids and glycoside hydrolase genes.</title>
        <authorList>
            <person name="Ivanova A."/>
        </authorList>
    </citation>
    <scope>NUCLEOTIDE SEQUENCE [LARGE SCALE GENOMIC DNA]</scope>
    <source>
        <strain evidence="6">PX4</strain>
    </source>
</reference>